<name>A0ABR3R471_9PLEO</name>
<evidence type="ECO:0000313" key="3">
    <source>
        <dbReference type="Proteomes" id="UP001521222"/>
    </source>
</evidence>
<dbReference type="InterPro" id="IPR027417">
    <property type="entry name" value="P-loop_NTPase"/>
</dbReference>
<dbReference type="EMBL" id="JAKIXB020000021">
    <property type="protein sequence ID" value="KAL1599206.1"/>
    <property type="molecule type" value="Genomic_DNA"/>
</dbReference>
<dbReference type="Pfam" id="PF00350">
    <property type="entry name" value="Dynamin_N"/>
    <property type="match status" value="1"/>
</dbReference>
<dbReference type="SUPFAM" id="SSF52540">
    <property type="entry name" value="P-loop containing nucleoside triphosphate hydrolases"/>
    <property type="match status" value="1"/>
</dbReference>
<dbReference type="Proteomes" id="UP001521222">
    <property type="component" value="Unassembled WGS sequence"/>
</dbReference>
<accession>A0ABR3R471</accession>
<protein>
    <recommendedName>
        <fullName evidence="1">Dynamin N-terminal domain-containing protein</fullName>
    </recommendedName>
</protein>
<dbReference type="Gene3D" id="3.40.50.300">
    <property type="entry name" value="P-loop containing nucleotide triphosphate hydrolases"/>
    <property type="match status" value="1"/>
</dbReference>
<gene>
    <name evidence="2" type="ORF">SLS59_006658</name>
</gene>
<dbReference type="PANTHER" id="PTHR36681">
    <property type="entry name" value="NUCLEAR GTPASE, GERMINAL CENTER-ASSOCIATED, TANDEM DUPLICATE 3"/>
    <property type="match status" value="1"/>
</dbReference>
<evidence type="ECO:0000313" key="2">
    <source>
        <dbReference type="EMBL" id="KAL1599206.1"/>
    </source>
</evidence>
<sequence>MRRPKDQAGQRDDGHVYDSSIEDFPDQLWYTLDLDRLGEKLLHMCNELGRSIATYKIVDEEIADLRRTLMHAKLMPRPKRINIAVVGNHGMGKSSITNALMNRHLVEVMGGSEACTAFATIIEHKEGAPDDTDLSDVKVTLLSLDEIHDFVEEQIRRHADFLALPAFGDEDVDSGSEDSDSLRTMRSGVRDRRVSEKVQQGADTAKEFFGIMFNTSDVDNGGAEAELELQRWLEEPDLEDGRFLEHLVKLAKVHLANYQGTERGDAEYTDIPDVHLAYFRSWAVNIWPLVKSVTISTGSILLRQGICLIDLPGIVPLLPQVGRI</sequence>
<dbReference type="InterPro" id="IPR045063">
    <property type="entry name" value="Dynamin_N"/>
</dbReference>
<evidence type="ECO:0000259" key="1">
    <source>
        <dbReference type="Pfam" id="PF00350"/>
    </source>
</evidence>
<reference evidence="2 3" key="1">
    <citation type="submission" date="2024-02" db="EMBL/GenBank/DDBJ databases">
        <title>De novo assembly and annotation of 12 fungi associated with fruit tree decline syndrome in Ontario, Canada.</title>
        <authorList>
            <person name="Sulman M."/>
            <person name="Ellouze W."/>
            <person name="Ilyukhin E."/>
        </authorList>
    </citation>
    <scope>NUCLEOTIDE SEQUENCE [LARGE SCALE GENOMIC DNA]</scope>
    <source>
        <strain evidence="2 3">M97-236</strain>
    </source>
</reference>
<feature type="domain" description="Dynamin N-terminal" evidence="1">
    <location>
        <begin position="83"/>
        <end position="314"/>
    </location>
</feature>
<comment type="caution">
    <text evidence="2">The sequence shown here is derived from an EMBL/GenBank/DDBJ whole genome shotgun (WGS) entry which is preliminary data.</text>
</comment>
<organism evidence="2 3">
    <name type="scientific">Nothophoma quercina</name>
    <dbReference type="NCBI Taxonomy" id="749835"/>
    <lineage>
        <taxon>Eukaryota</taxon>
        <taxon>Fungi</taxon>
        <taxon>Dikarya</taxon>
        <taxon>Ascomycota</taxon>
        <taxon>Pezizomycotina</taxon>
        <taxon>Dothideomycetes</taxon>
        <taxon>Pleosporomycetidae</taxon>
        <taxon>Pleosporales</taxon>
        <taxon>Pleosporineae</taxon>
        <taxon>Didymellaceae</taxon>
        <taxon>Nothophoma</taxon>
    </lineage>
</organism>
<proteinExistence type="predicted"/>
<dbReference type="PANTHER" id="PTHR36681:SF3">
    <property type="entry name" value="NUCLEAR GTPASE, GERMINAL CENTER-ASSOCIATED, TANDEM DUPLICATE 3"/>
    <property type="match status" value="1"/>
</dbReference>
<keyword evidence="3" id="KW-1185">Reference proteome</keyword>